<dbReference type="EMBL" id="MN508356">
    <property type="protein sequence ID" value="QFR59769.1"/>
    <property type="molecule type" value="Genomic_DNA"/>
</dbReference>
<dbReference type="Proteomes" id="UP000326537">
    <property type="component" value="Segment"/>
</dbReference>
<gene>
    <name evidence="1" type="ORF">VBApiPXC38_82</name>
</gene>
<organism evidence="1 2">
    <name type="scientific">Acinetobacter phage VB_ApiP_XC38</name>
    <dbReference type="NCBI Taxonomy" id="2655002"/>
    <lineage>
        <taxon>Viruses</taxon>
        <taxon>Duplodnaviria</taxon>
        <taxon>Heunggongvirae</taxon>
        <taxon>Uroviricota</taxon>
        <taxon>Caudoviricetes</taxon>
        <taxon>Schitoviridae</taxon>
        <taxon>Exceevirus</taxon>
        <taxon>Exceevirus Xc38</taxon>
    </lineage>
</organism>
<evidence type="ECO:0000313" key="1">
    <source>
        <dbReference type="EMBL" id="QFR59769.1"/>
    </source>
</evidence>
<sequence length="116" mass="13195">MSYDPVTEQIAAELLDSIKLSRINNTRIPVEYDTAIKLIDLGLDVDGLWYLTTMDGFSGTCYYYPMTNFLSAQRGLYMGTKDEIALEVAMLPTREARFQYLKSIRYGARGGHCDFD</sequence>
<name>A0A5P8PR67_9CAUD</name>
<proteinExistence type="predicted"/>
<reference evidence="1 2" key="1">
    <citation type="submission" date="2019-09" db="EMBL/GenBank/DDBJ databases">
        <title>The characteristics and genome analysis of VB_ApiP_XC38, a novel N4-like phage Infecting Acinetobacter pittii.</title>
        <authorList>
            <person name="Cheng M."/>
        </authorList>
    </citation>
    <scope>NUCLEOTIDE SEQUENCE [LARGE SCALE GENOMIC DNA]</scope>
</reference>
<keyword evidence="2" id="KW-1185">Reference proteome</keyword>
<accession>A0A5P8PR67</accession>
<evidence type="ECO:0000313" key="2">
    <source>
        <dbReference type="Proteomes" id="UP000326537"/>
    </source>
</evidence>
<protein>
    <submittedName>
        <fullName evidence="1">Uncharacterized protein</fullName>
    </submittedName>
</protein>